<evidence type="ECO:0000256" key="9">
    <source>
        <dbReference type="RuleBase" id="RU363066"/>
    </source>
</evidence>
<evidence type="ECO:0000256" key="3">
    <source>
        <dbReference type="ARBA" id="ARBA00012054"/>
    </source>
</evidence>
<reference evidence="11" key="1">
    <citation type="journal article" date="2019" name="Int. J. Syst. Evol. Microbiol.">
        <title>The Global Catalogue of Microorganisms (GCM) 10K type strain sequencing project: providing services to taxonomists for standard genome sequencing and annotation.</title>
        <authorList>
            <consortium name="The Broad Institute Genomics Platform"/>
            <consortium name="The Broad Institute Genome Sequencing Center for Infectious Disease"/>
            <person name="Wu L."/>
            <person name="Ma J."/>
        </authorList>
    </citation>
    <scope>NUCLEOTIDE SEQUENCE [LARGE SCALE GENOMIC DNA]</scope>
    <source>
        <strain evidence="11">JCM 16961</strain>
    </source>
</reference>
<evidence type="ECO:0000313" key="10">
    <source>
        <dbReference type="EMBL" id="GAA3706114.1"/>
    </source>
</evidence>
<organism evidence="10 11">
    <name type="scientific">Zhihengliuella alba</name>
    <dbReference type="NCBI Taxonomy" id="547018"/>
    <lineage>
        <taxon>Bacteria</taxon>
        <taxon>Bacillati</taxon>
        <taxon>Actinomycetota</taxon>
        <taxon>Actinomycetes</taxon>
        <taxon>Micrococcales</taxon>
        <taxon>Micrococcaceae</taxon>
        <taxon>Zhihengliuella</taxon>
    </lineage>
</organism>
<proteinExistence type="inferred from homology"/>
<keyword evidence="11" id="KW-1185">Reference proteome</keyword>
<dbReference type="Pfam" id="PF13238">
    <property type="entry name" value="AAA_18"/>
    <property type="match status" value="1"/>
</dbReference>
<name>A0ABP7DLL4_9MICC</name>
<dbReference type="Gene3D" id="3.40.50.300">
    <property type="entry name" value="P-loop containing nucleotide triphosphate hydrolases"/>
    <property type="match status" value="1"/>
</dbReference>
<dbReference type="CDD" id="cd02021">
    <property type="entry name" value="GntK"/>
    <property type="match status" value="1"/>
</dbReference>
<evidence type="ECO:0000313" key="11">
    <source>
        <dbReference type="Proteomes" id="UP001501536"/>
    </source>
</evidence>
<comment type="similarity">
    <text evidence="2 9">Belongs to the gluconokinase GntK/GntV family.</text>
</comment>
<protein>
    <recommendedName>
        <fullName evidence="3 9">Gluconokinase</fullName>
        <ecNumber evidence="3 9">2.7.1.12</ecNumber>
    </recommendedName>
</protein>
<dbReference type="SUPFAM" id="SSF52540">
    <property type="entry name" value="P-loop containing nucleoside triphosphate hydrolases"/>
    <property type="match status" value="1"/>
</dbReference>
<gene>
    <name evidence="10" type="ORF">GCM10022377_19850</name>
</gene>
<accession>A0ABP7DLL4</accession>
<dbReference type="InterPro" id="IPR006001">
    <property type="entry name" value="Therm_gnt_kin"/>
</dbReference>
<evidence type="ECO:0000256" key="8">
    <source>
        <dbReference type="ARBA" id="ARBA00048090"/>
    </source>
</evidence>
<dbReference type="RefSeq" id="WP_344883775.1">
    <property type="nucleotide sequence ID" value="NZ_BAABCJ010000005.1"/>
</dbReference>
<evidence type="ECO:0000256" key="1">
    <source>
        <dbReference type="ARBA" id="ARBA00004761"/>
    </source>
</evidence>
<evidence type="ECO:0000256" key="7">
    <source>
        <dbReference type="ARBA" id="ARBA00022840"/>
    </source>
</evidence>
<dbReference type="InterPro" id="IPR027417">
    <property type="entry name" value="P-loop_NTPase"/>
</dbReference>
<keyword evidence="5 9" id="KW-0547">Nucleotide-binding</keyword>
<sequence length="188" mass="20558">MTSNPNGIATHIVVMGVSGTGKTTLAQKLSERLGLPYAEADEFHPQANIDKMSEGVPLTDEDRWPWLREMRDWMSAQAKDGDALGSVVTCSALKHSYRDLLREADGDVLFLHVDGDPEVLTERVSSRSGHFMPPSLLPSQLKTLEPLTEDEAGARIVNDGSIDDLVERALAVIAEHTDNNHRESAQSA</sequence>
<evidence type="ECO:0000256" key="4">
    <source>
        <dbReference type="ARBA" id="ARBA00022679"/>
    </source>
</evidence>
<keyword evidence="7 9" id="KW-0067">ATP-binding</keyword>
<dbReference type="NCBIfam" id="TIGR01313">
    <property type="entry name" value="therm_gnt_kin"/>
    <property type="match status" value="1"/>
</dbReference>
<dbReference type="Proteomes" id="UP001501536">
    <property type="component" value="Unassembled WGS sequence"/>
</dbReference>
<comment type="pathway">
    <text evidence="1">Carbohydrate acid metabolism.</text>
</comment>
<dbReference type="PANTHER" id="PTHR43442">
    <property type="entry name" value="GLUCONOKINASE-RELATED"/>
    <property type="match status" value="1"/>
</dbReference>
<evidence type="ECO:0000256" key="6">
    <source>
        <dbReference type="ARBA" id="ARBA00022777"/>
    </source>
</evidence>
<comment type="caution">
    <text evidence="10">The sequence shown here is derived from an EMBL/GenBank/DDBJ whole genome shotgun (WGS) entry which is preliminary data.</text>
</comment>
<evidence type="ECO:0000256" key="2">
    <source>
        <dbReference type="ARBA" id="ARBA00008420"/>
    </source>
</evidence>
<evidence type="ECO:0000256" key="5">
    <source>
        <dbReference type="ARBA" id="ARBA00022741"/>
    </source>
</evidence>
<keyword evidence="4 9" id="KW-0808">Transferase</keyword>
<dbReference type="EMBL" id="BAABCJ010000005">
    <property type="protein sequence ID" value="GAA3706114.1"/>
    <property type="molecule type" value="Genomic_DNA"/>
</dbReference>
<comment type="catalytic activity">
    <reaction evidence="8 9">
        <text>D-gluconate + ATP = 6-phospho-D-gluconate + ADP + H(+)</text>
        <dbReference type="Rhea" id="RHEA:19433"/>
        <dbReference type="ChEBI" id="CHEBI:15378"/>
        <dbReference type="ChEBI" id="CHEBI:18391"/>
        <dbReference type="ChEBI" id="CHEBI:30616"/>
        <dbReference type="ChEBI" id="CHEBI:58759"/>
        <dbReference type="ChEBI" id="CHEBI:456216"/>
        <dbReference type="EC" id="2.7.1.12"/>
    </reaction>
</comment>
<keyword evidence="6 9" id="KW-0418">Kinase</keyword>
<dbReference type="PANTHER" id="PTHR43442:SF3">
    <property type="entry name" value="GLUCONOKINASE-RELATED"/>
    <property type="match status" value="1"/>
</dbReference>
<dbReference type="EC" id="2.7.1.12" evidence="3 9"/>